<feature type="domain" description="Non-haem dioxygenase N-terminal" evidence="6">
    <location>
        <begin position="53"/>
        <end position="137"/>
    </location>
</feature>
<dbReference type="PANTHER" id="PTHR34945">
    <property type="entry name" value="2-OXOGLUTARATE (2OG) AND FE(II)-DEPENDENT OXYGENASE SUPERFAMILY PROTEIN"/>
    <property type="match status" value="1"/>
</dbReference>
<sequence length="348" mass="39728">QNDDVLTEFLTSSLRVPDLILPNHIFPKPKPSPPPPSLSLQNLTLTLNPKFIESVSSLGCFQIVNHGIEREIVKSAMESAKGVFELSKEKKSLVKKKVLQGGFGFEDDEDEEEEEEEERENERREREEFVWGREEDENLKVALEGIWPHGYSYFRERMEVLMNKMGEIAEKILPILSENFLKNSTPNGKTMGTKQASSICCLHRQCQNIPPDQFLGTIRCEVIRMLIRGIEYSHALCLHLCDGVSEFHVYSKKGWVSFCPDHDALVVTIGDQIQTWSGGHFKHVIGRPIFKGEDEDKISLAFLYSPPSIINNSDEITKEKTISLGLQFILAILLTLAYQFLIHMFKKF</sequence>
<dbReference type="InterPro" id="IPR044861">
    <property type="entry name" value="IPNS-like_FE2OG_OXY"/>
</dbReference>
<dbReference type="GO" id="GO:0046872">
    <property type="term" value="F:metal ion binding"/>
    <property type="evidence" value="ECO:0007669"/>
    <property type="project" value="UniProtKB-KW"/>
</dbReference>
<keyword evidence="4" id="KW-0812">Transmembrane</keyword>
<dbReference type="Gene3D" id="2.60.120.330">
    <property type="entry name" value="B-lactam Antibiotic, Isopenicillin N Synthase, Chain"/>
    <property type="match status" value="1"/>
</dbReference>
<keyword evidence="2" id="KW-0408">Iron</keyword>
<comment type="caution">
    <text evidence="7">The sequence shown here is derived from an EMBL/GenBank/DDBJ whole genome shotgun (WGS) entry which is preliminary data.</text>
</comment>
<evidence type="ECO:0000313" key="8">
    <source>
        <dbReference type="Proteomes" id="UP001370490"/>
    </source>
</evidence>
<evidence type="ECO:0000259" key="6">
    <source>
        <dbReference type="Pfam" id="PF14226"/>
    </source>
</evidence>
<protein>
    <submittedName>
        <fullName evidence="7">Non-hem dioxygenase N-terminal domain</fullName>
    </submittedName>
</protein>
<keyword evidence="4" id="KW-1133">Transmembrane helix</keyword>
<dbReference type="EMBL" id="JBAMMX010000028">
    <property type="protein sequence ID" value="KAK6912002.1"/>
    <property type="molecule type" value="Genomic_DNA"/>
</dbReference>
<feature type="compositionally biased region" description="Acidic residues" evidence="3">
    <location>
        <begin position="105"/>
        <end position="119"/>
    </location>
</feature>
<feature type="non-terminal residue" evidence="7">
    <location>
        <position position="1"/>
    </location>
</feature>
<evidence type="ECO:0000259" key="5">
    <source>
        <dbReference type="Pfam" id="PF03171"/>
    </source>
</evidence>
<dbReference type="GO" id="GO:0051213">
    <property type="term" value="F:dioxygenase activity"/>
    <property type="evidence" value="ECO:0007669"/>
    <property type="project" value="UniProtKB-KW"/>
</dbReference>
<dbReference type="SUPFAM" id="SSF51197">
    <property type="entry name" value="Clavaminate synthase-like"/>
    <property type="match status" value="1"/>
</dbReference>
<evidence type="ECO:0000256" key="3">
    <source>
        <dbReference type="SAM" id="MobiDB-lite"/>
    </source>
</evidence>
<dbReference type="PANTHER" id="PTHR34945:SF8">
    <property type="entry name" value="DOWNSTREAM TARGET OF AGL15-4"/>
    <property type="match status" value="1"/>
</dbReference>
<accession>A0AAN8YTD7</accession>
<feature type="transmembrane region" description="Helical" evidence="4">
    <location>
        <begin position="322"/>
        <end position="342"/>
    </location>
</feature>
<name>A0AAN8YTD7_9MAGN</name>
<evidence type="ECO:0000256" key="2">
    <source>
        <dbReference type="ARBA" id="ARBA00023004"/>
    </source>
</evidence>
<keyword evidence="4" id="KW-0472">Membrane</keyword>
<dbReference type="Proteomes" id="UP001370490">
    <property type="component" value="Unassembled WGS sequence"/>
</dbReference>
<proteinExistence type="predicted"/>
<reference evidence="7 8" key="1">
    <citation type="submission" date="2023-12" db="EMBL/GenBank/DDBJ databases">
        <title>A high-quality genome assembly for Dillenia turbinata (Dilleniales).</title>
        <authorList>
            <person name="Chanderbali A."/>
        </authorList>
    </citation>
    <scope>NUCLEOTIDE SEQUENCE [LARGE SCALE GENOMIC DNA]</scope>
    <source>
        <strain evidence="7">LSX21</strain>
        <tissue evidence="7">Leaf</tissue>
    </source>
</reference>
<dbReference type="Pfam" id="PF03171">
    <property type="entry name" value="2OG-FeII_Oxy"/>
    <property type="match status" value="1"/>
</dbReference>
<keyword evidence="7" id="KW-0560">Oxidoreductase</keyword>
<feature type="domain" description="Isopenicillin N synthase-like Fe(2+) 2OG dioxygenase" evidence="5">
    <location>
        <begin position="238"/>
        <end position="306"/>
    </location>
</feature>
<evidence type="ECO:0000256" key="1">
    <source>
        <dbReference type="ARBA" id="ARBA00022723"/>
    </source>
</evidence>
<gene>
    <name evidence="7" type="ORF">RJ641_024095</name>
</gene>
<dbReference type="InterPro" id="IPR026992">
    <property type="entry name" value="DIOX_N"/>
</dbReference>
<evidence type="ECO:0000313" key="7">
    <source>
        <dbReference type="EMBL" id="KAK6912002.1"/>
    </source>
</evidence>
<keyword evidence="8" id="KW-1185">Reference proteome</keyword>
<dbReference type="Pfam" id="PF14226">
    <property type="entry name" value="DIOX_N"/>
    <property type="match status" value="1"/>
</dbReference>
<feature type="region of interest" description="Disordered" evidence="3">
    <location>
        <begin position="104"/>
        <end position="126"/>
    </location>
</feature>
<keyword evidence="1" id="KW-0479">Metal-binding</keyword>
<organism evidence="7 8">
    <name type="scientific">Dillenia turbinata</name>
    <dbReference type="NCBI Taxonomy" id="194707"/>
    <lineage>
        <taxon>Eukaryota</taxon>
        <taxon>Viridiplantae</taxon>
        <taxon>Streptophyta</taxon>
        <taxon>Embryophyta</taxon>
        <taxon>Tracheophyta</taxon>
        <taxon>Spermatophyta</taxon>
        <taxon>Magnoliopsida</taxon>
        <taxon>eudicotyledons</taxon>
        <taxon>Gunneridae</taxon>
        <taxon>Pentapetalae</taxon>
        <taxon>Dilleniales</taxon>
        <taxon>Dilleniaceae</taxon>
        <taxon>Dillenia</taxon>
    </lineage>
</organism>
<dbReference type="AlphaFoldDB" id="A0AAN8YTD7"/>
<dbReference type="InterPro" id="IPR027443">
    <property type="entry name" value="IPNS-like_sf"/>
</dbReference>
<keyword evidence="7" id="KW-0223">Dioxygenase</keyword>
<evidence type="ECO:0000256" key="4">
    <source>
        <dbReference type="SAM" id="Phobius"/>
    </source>
</evidence>